<evidence type="ECO:0000313" key="1">
    <source>
        <dbReference type="EMBL" id="AVP97786.1"/>
    </source>
</evidence>
<dbReference type="InterPro" id="IPR003787">
    <property type="entry name" value="Sulphur_relay_DsrE/F-like"/>
</dbReference>
<dbReference type="KEGG" id="xba:C7S18_11510"/>
<protein>
    <submittedName>
        <fullName evidence="1">Uncharacterized protein</fullName>
    </submittedName>
</protein>
<reference evidence="1 2" key="1">
    <citation type="submission" date="2018-03" db="EMBL/GenBank/DDBJ databases">
        <title>Ahniella affigens gen. nov., sp. nov., a gammaproteobacterium isolated from sandy soil near a stream.</title>
        <authorList>
            <person name="Ko Y."/>
            <person name="Kim J.-H."/>
        </authorList>
    </citation>
    <scope>NUCLEOTIDE SEQUENCE [LARGE SCALE GENOMIC DNA]</scope>
    <source>
        <strain evidence="1 2">D13</strain>
    </source>
</reference>
<name>A0A2P1PSF9_9GAMM</name>
<dbReference type="Proteomes" id="UP000241074">
    <property type="component" value="Chromosome"/>
</dbReference>
<sequence>MLVPEPSTRPRIALNRAGLFVQRGPDAGFVPALIAACADLHQSAGPLRVLFLYGDAARAADLLQVAAADRAAYAALLQACRDAGGSTLVCQTALEKLGIAVSPELPLSVGSLGQWFDLLHDLDAVASLSP</sequence>
<evidence type="ECO:0000313" key="2">
    <source>
        <dbReference type="Proteomes" id="UP000241074"/>
    </source>
</evidence>
<dbReference type="SUPFAM" id="SSF75169">
    <property type="entry name" value="DsrEFH-like"/>
    <property type="match status" value="1"/>
</dbReference>
<reference evidence="1 2" key="2">
    <citation type="submission" date="2018-03" db="EMBL/GenBank/DDBJ databases">
        <authorList>
            <person name="Keele B.F."/>
        </authorList>
    </citation>
    <scope>NUCLEOTIDE SEQUENCE [LARGE SCALE GENOMIC DNA]</scope>
    <source>
        <strain evidence="1 2">D13</strain>
    </source>
</reference>
<proteinExistence type="predicted"/>
<keyword evidence="2" id="KW-1185">Reference proteome</keyword>
<dbReference type="Pfam" id="PF02635">
    <property type="entry name" value="DsrE"/>
    <property type="match status" value="1"/>
</dbReference>
<dbReference type="InterPro" id="IPR027396">
    <property type="entry name" value="DsrEFH-like"/>
</dbReference>
<gene>
    <name evidence="1" type="ORF">C7S18_11510</name>
</gene>
<dbReference type="AlphaFoldDB" id="A0A2P1PSF9"/>
<dbReference type="EMBL" id="CP027860">
    <property type="protein sequence ID" value="AVP97786.1"/>
    <property type="molecule type" value="Genomic_DNA"/>
</dbReference>
<dbReference type="Gene3D" id="3.40.1260.10">
    <property type="entry name" value="DsrEFH-like"/>
    <property type="match status" value="1"/>
</dbReference>
<organism evidence="1 2">
    <name type="scientific">Ahniella affigens</name>
    <dbReference type="NCBI Taxonomy" id="2021234"/>
    <lineage>
        <taxon>Bacteria</taxon>
        <taxon>Pseudomonadati</taxon>
        <taxon>Pseudomonadota</taxon>
        <taxon>Gammaproteobacteria</taxon>
        <taxon>Lysobacterales</taxon>
        <taxon>Rhodanobacteraceae</taxon>
        <taxon>Ahniella</taxon>
    </lineage>
</organism>
<accession>A0A2P1PSF9</accession>